<feature type="region of interest" description="Disordered" evidence="1">
    <location>
        <begin position="400"/>
        <end position="422"/>
    </location>
</feature>
<dbReference type="RefSeq" id="WP_263571326.1">
    <property type="nucleotide sequence ID" value="NZ_JAJIRN010000005.1"/>
</dbReference>
<sequence>MALALTHGASIAQLTGLGIGIGAVGGGEAGGVSSGPGFRVQPRISLTQTWTDNLSLNDAAKDAALITVLAPGISVSSSAGRLRGSLDYSLNGLLYTKTDLPNDHHHSLSANGTLELIERSFFVDARASYGQQQQSAFGQQTSAENAIRNPNSSDTASLSVSPRLLGRLGNIATYQLSGNVTETKVKDSIAGDSRITSISLNSQGLASGPLNWTASATTQNSSFDSGKENSRSSATAGLSYRPDVDLTFSGNAGMERSDLQTGSRQAGPTYGLNAQWTPTPRTSVQGNYQGHDYGDSHTISFNHRFQRSSIRFSDTSNVSQGFNSQGGQQTNYSLFFFQFESKEPDPVKRDLLVRQFLLENGLNPNAAANSGFVSSSPSLQRRQELSGSWQGLRTTVTTTLSQSRNSRIGAQVPGSGDLSQSSLVQERNASATLAYRLTPTSSTNLTVSGRQIRGQLASQSSTLRTINASWNGRLGNRGSVSVGTRYSLFEGPRPYRENAVFATLVHQF</sequence>
<feature type="compositionally biased region" description="Polar residues" evidence="1">
    <location>
        <begin position="259"/>
        <end position="279"/>
    </location>
</feature>
<accession>A0ABT2YF96</accession>
<reference evidence="2 3" key="1">
    <citation type="submission" date="2021-11" db="EMBL/GenBank/DDBJ databases">
        <authorList>
            <person name="Liang Q."/>
            <person name="Mou H."/>
            <person name="Liu Z."/>
        </authorList>
    </citation>
    <scope>NUCLEOTIDE SEQUENCE [LARGE SCALE GENOMIC DNA]</scope>
    <source>
        <strain evidence="2 3">CHU3</strain>
    </source>
</reference>
<dbReference type="EMBL" id="JAJIRN010000005">
    <property type="protein sequence ID" value="MCV2368726.1"/>
    <property type="molecule type" value="Genomic_DNA"/>
</dbReference>
<comment type="caution">
    <text evidence="2">The sequence shown here is derived from an EMBL/GenBank/DDBJ whole genome shotgun (WGS) entry which is preliminary data.</text>
</comment>
<name>A0ABT2YF96_9BURK</name>
<evidence type="ECO:0000313" key="3">
    <source>
        <dbReference type="Proteomes" id="UP001209701"/>
    </source>
</evidence>
<proteinExistence type="predicted"/>
<gene>
    <name evidence="2" type="ORF">LNV07_11575</name>
</gene>
<feature type="region of interest" description="Disordered" evidence="1">
    <location>
        <begin position="211"/>
        <end position="279"/>
    </location>
</feature>
<keyword evidence="3" id="KW-1185">Reference proteome</keyword>
<evidence type="ECO:0000313" key="2">
    <source>
        <dbReference type="EMBL" id="MCV2368726.1"/>
    </source>
</evidence>
<dbReference type="InterPro" id="IPR017467">
    <property type="entry name" value="CHP03016_PEP-CTERM"/>
</dbReference>
<feature type="compositionally biased region" description="Polar residues" evidence="1">
    <location>
        <begin position="211"/>
        <end position="224"/>
    </location>
</feature>
<evidence type="ECO:0000256" key="1">
    <source>
        <dbReference type="SAM" id="MobiDB-lite"/>
    </source>
</evidence>
<organism evidence="2 3">
    <name type="scientific">Roseateles oligotrophus</name>
    <dbReference type="NCBI Taxonomy" id="1769250"/>
    <lineage>
        <taxon>Bacteria</taxon>
        <taxon>Pseudomonadati</taxon>
        <taxon>Pseudomonadota</taxon>
        <taxon>Betaproteobacteria</taxon>
        <taxon>Burkholderiales</taxon>
        <taxon>Sphaerotilaceae</taxon>
        <taxon>Roseateles</taxon>
    </lineage>
</organism>
<dbReference type="Proteomes" id="UP001209701">
    <property type="component" value="Unassembled WGS sequence"/>
</dbReference>
<dbReference type="NCBIfam" id="TIGR03016">
    <property type="entry name" value="pepcterm_hypo_1"/>
    <property type="match status" value="1"/>
</dbReference>
<protein>
    <submittedName>
        <fullName evidence="2">TIGR03016 family PEP-CTERM system-associated outer membrane protein</fullName>
    </submittedName>
</protein>